<accession>A0A2U3QGM7</accession>
<keyword evidence="2" id="KW-1185">Reference proteome</keyword>
<dbReference type="Gene3D" id="2.50.20.10">
    <property type="entry name" value="Lipoprotein localisation LolA/LolB/LppX"/>
    <property type="match status" value="1"/>
</dbReference>
<evidence type="ECO:0000313" key="2">
    <source>
        <dbReference type="Proteomes" id="UP000245125"/>
    </source>
</evidence>
<dbReference type="AlphaFoldDB" id="A0A2U3QGM7"/>
<dbReference type="OrthoDB" id="128937at2"/>
<sequence length="252" mass="28664">MSRYSIFYILLFFFLVAAPLGLYAGEPSDETARIASIINKVIDAYGGKDAIEGIHSFHMTGEIEAFMMHDQGPYELYFKRGRKLRVETKYQRSFELRILNRDRGYRRTDTLPLEEVYGPRFVSMVYQYKHLNLLHDLIAGAYQIRSAGPSAVAGENTEVFRFNDKEDAVMDVYIDKQTSLVVKVTAFFSAENKQIDLSAEFSDFRKVGGSVFPFRITNYAGGVKVARTVIEKYALNPEMSDSLFVPSATQSF</sequence>
<proteinExistence type="predicted"/>
<name>A0A2U3QGM7_9BACT</name>
<gene>
    <name evidence="1" type="ORF">NBG4_280021</name>
</gene>
<organism evidence="1 2">
    <name type="scientific">Candidatus Sulfobium mesophilum</name>
    <dbReference type="NCBI Taxonomy" id="2016548"/>
    <lineage>
        <taxon>Bacteria</taxon>
        <taxon>Pseudomonadati</taxon>
        <taxon>Nitrospirota</taxon>
        <taxon>Nitrospiria</taxon>
        <taxon>Nitrospirales</taxon>
        <taxon>Nitrospiraceae</taxon>
        <taxon>Candidatus Sulfobium</taxon>
    </lineage>
</organism>
<protein>
    <recommendedName>
        <fullName evidence="3">Outer membrane lipoprotein-sorting protein</fullName>
    </recommendedName>
</protein>
<evidence type="ECO:0000313" key="1">
    <source>
        <dbReference type="EMBL" id="SPQ00584.1"/>
    </source>
</evidence>
<evidence type="ECO:0008006" key="3">
    <source>
        <dbReference type="Google" id="ProtNLM"/>
    </source>
</evidence>
<dbReference type="EMBL" id="OUUY01000073">
    <property type="protein sequence ID" value="SPQ00584.1"/>
    <property type="molecule type" value="Genomic_DNA"/>
</dbReference>
<dbReference type="Proteomes" id="UP000245125">
    <property type="component" value="Unassembled WGS sequence"/>
</dbReference>
<reference evidence="2" key="1">
    <citation type="submission" date="2018-03" db="EMBL/GenBank/DDBJ databases">
        <authorList>
            <person name="Zecchin S."/>
        </authorList>
    </citation>
    <scope>NUCLEOTIDE SEQUENCE [LARGE SCALE GENOMIC DNA]</scope>
</reference>